<dbReference type="InterPro" id="IPR052155">
    <property type="entry name" value="Biofilm_reg_signaling"/>
</dbReference>
<dbReference type="InterPro" id="IPR043128">
    <property type="entry name" value="Rev_trsase/Diguanyl_cyclase"/>
</dbReference>
<dbReference type="PROSITE" id="PS50887">
    <property type="entry name" value="GGDEF"/>
    <property type="match status" value="1"/>
</dbReference>
<reference evidence="6" key="1">
    <citation type="journal article" date="2019" name="Int. J. Syst. Evol. Microbiol.">
        <title>The Global Catalogue of Microorganisms (GCM) 10K type strain sequencing project: providing services to taxonomists for standard genome sequencing and annotation.</title>
        <authorList>
            <consortium name="The Broad Institute Genomics Platform"/>
            <consortium name="The Broad Institute Genome Sequencing Center for Infectious Disease"/>
            <person name="Wu L."/>
            <person name="Ma J."/>
        </authorList>
    </citation>
    <scope>NUCLEOTIDE SEQUENCE [LARGE SCALE GENOMIC DNA]</scope>
    <source>
        <strain evidence="6">CCUG 49339</strain>
    </source>
</reference>
<dbReference type="Gene3D" id="3.20.20.450">
    <property type="entry name" value="EAL domain"/>
    <property type="match status" value="1"/>
</dbReference>
<evidence type="ECO:0000313" key="6">
    <source>
        <dbReference type="Proteomes" id="UP001597214"/>
    </source>
</evidence>
<dbReference type="PANTHER" id="PTHR44757:SF2">
    <property type="entry name" value="BIOFILM ARCHITECTURE MAINTENANCE PROTEIN MBAA"/>
    <property type="match status" value="1"/>
</dbReference>
<keyword evidence="6" id="KW-1185">Reference proteome</keyword>
<dbReference type="Gene3D" id="3.30.450.20">
    <property type="entry name" value="PAS domain"/>
    <property type="match status" value="1"/>
</dbReference>
<evidence type="ECO:0000259" key="1">
    <source>
        <dbReference type="PROSITE" id="PS50112"/>
    </source>
</evidence>
<organism evidence="5 6">
    <name type="scientific">Bacillus salitolerans</name>
    <dbReference type="NCBI Taxonomy" id="1437434"/>
    <lineage>
        <taxon>Bacteria</taxon>
        <taxon>Bacillati</taxon>
        <taxon>Bacillota</taxon>
        <taxon>Bacilli</taxon>
        <taxon>Bacillales</taxon>
        <taxon>Bacillaceae</taxon>
        <taxon>Bacillus</taxon>
    </lineage>
</organism>
<dbReference type="Proteomes" id="UP001597214">
    <property type="component" value="Unassembled WGS sequence"/>
</dbReference>
<dbReference type="SUPFAM" id="SSF55785">
    <property type="entry name" value="PYP-like sensor domain (PAS domain)"/>
    <property type="match status" value="1"/>
</dbReference>
<dbReference type="RefSeq" id="WP_377929078.1">
    <property type="nucleotide sequence ID" value="NZ_JBHUEM010000024.1"/>
</dbReference>
<dbReference type="Pfam" id="PF13426">
    <property type="entry name" value="PAS_9"/>
    <property type="match status" value="1"/>
</dbReference>
<dbReference type="SMART" id="SM00086">
    <property type="entry name" value="PAC"/>
    <property type="match status" value="1"/>
</dbReference>
<dbReference type="Pfam" id="PF00563">
    <property type="entry name" value="EAL"/>
    <property type="match status" value="1"/>
</dbReference>
<dbReference type="PROSITE" id="PS50113">
    <property type="entry name" value="PAC"/>
    <property type="match status" value="1"/>
</dbReference>
<name>A0ABW4LT84_9BACI</name>
<dbReference type="Pfam" id="PF00990">
    <property type="entry name" value="GGDEF"/>
    <property type="match status" value="1"/>
</dbReference>
<protein>
    <submittedName>
        <fullName evidence="5">Bifunctional diguanylate cyclase/phosphodiesterase</fullName>
    </submittedName>
</protein>
<dbReference type="EMBL" id="JBHUEM010000024">
    <property type="protein sequence ID" value="MFD1737858.1"/>
    <property type="molecule type" value="Genomic_DNA"/>
</dbReference>
<dbReference type="PROSITE" id="PS50112">
    <property type="entry name" value="PAS"/>
    <property type="match status" value="1"/>
</dbReference>
<dbReference type="Gene3D" id="3.30.450.40">
    <property type="match status" value="1"/>
</dbReference>
<evidence type="ECO:0000259" key="2">
    <source>
        <dbReference type="PROSITE" id="PS50113"/>
    </source>
</evidence>
<dbReference type="InterPro" id="IPR035965">
    <property type="entry name" value="PAS-like_dom_sf"/>
</dbReference>
<dbReference type="NCBIfam" id="TIGR00254">
    <property type="entry name" value="GGDEF"/>
    <property type="match status" value="1"/>
</dbReference>
<proteinExistence type="predicted"/>
<dbReference type="InterPro" id="IPR001633">
    <property type="entry name" value="EAL_dom"/>
</dbReference>
<evidence type="ECO:0000259" key="4">
    <source>
        <dbReference type="PROSITE" id="PS50887"/>
    </source>
</evidence>
<dbReference type="InterPro" id="IPR000700">
    <property type="entry name" value="PAS-assoc_C"/>
</dbReference>
<comment type="caution">
    <text evidence="5">The sequence shown here is derived from an EMBL/GenBank/DDBJ whole genome shotgun (WGS) entry which is preliminary data.</text>
</comment>
<dbReference type="SMART" id="SM00052">
    <property type="entry name" value="EAL"/>
    <property type="match status" value="1"/>
</dbReference>
<dbReference type="CDD" id="cd01949">
    <property type="entry name" value="GGDEF"/>
    <property type="match status" value="1"/>
</dbReference>
<dbReference type="CDD" id="cd00130">
    <property type="entry name" value="PAS"/>
    <property type="match status" value="1"/>
</dbReference>
<dbReference type="SMART" id="SM00267">
    <property type="entry name" value="GGDEF"/>
    <property type="match status" value="1"/>
</dbReference>
<dbReference type="InterPro" id="IPR001610">
    <property type="entry name" value="PAC"/>
</dbReference>
<dbReference type="CDD" id="cd01948">
    <property type="entry name" value="EAL"/>
    <property type="match status" value="1"/>
</dbReference>
<dbReference type="PANTHER" id="PTHR44757">
    <property type="entry name" value="DIGUANYLATE CYCLASE DGCP"/>
    <property type="match status" value="1"/>
</dbReference>
<feature type="domain" description="PAS" evidence="1">
    <location>
        <begin position="169"/>
        <end position="210"/>
    </location>
</feature>
<dbReference type="InterPro" id="IPR000160">
    <property type="entry name" value="GGDEF_dom"/>
</dbReference>
<dbReference type="InterPro" id="IPR029016">
    <property type="entry name" value="GAF-like_dom_sf"/>
</dbReference>
<feature type="domain" description="GGDEF" evidence="4">
    <location>
        <begin position="312"/>
        <end position="444"/>
    </location>
</feature>
<dbReference type="Gene3D" id="3.30.70.270">
    <property type="match status" value="1"/>
</dbReference>
<evidence type="ECO:0000313" key="5">
    <source>
        <dbReference type="EMBL" id="MFD1737858.1"/>
    </source>
</evidence>
<dbReference type="PROSITE" id="PS50883">
    <property type="entry name" value="EAL"/>
    <property type="match status" value="1"/>
</dbReference>
<dbReference type="SUPFAM" id="SSF55073">
    <property type="entry name" value="Nucleotide cyclase"/>
    <property type="match status" value="1"/>
</dbReference>
<accession>A0ABW4LT84</accession>
<dbReference type="InterPro" id="IPR000014">
    <property type="entry name" value="PAS"/>
</dbReference>
<dbReference type="NCBIfam" id="TIGR00229">
    <property type="entry name" value="sensory_box"/>
    <property type="match status" value="1"/>
</dbReference>
<evidence type="ECO:0000259" key="3">
    <source>
        <dbReference type="PROSITE" id="PS50883"/>
    </source>
</evidence>
<feature type="domain" description="EAL" evidence="3">
    <location>
        <begin position="453"/>
        <end position="706"/>
    </location>
</feature>
<feature type="domain" description="PAC" evidence="2">
    <location>
        <begin position="230"/>
        <end position="283"/>
    </location>
</feature>
<sequence length="717" mass="82018">MTNVQYKEARELNSEILEVIGFFSNKFLNSLRGTPILLVISDENGKILEMVGDELIKSNISHFGFQIGSTVSKEQNGKNIISLALQKRIPVQLIGDEYAHPILQQTASYGISFRYTDIDKLIGSISIITPIEMQTPLYLSILSNIVDSIERELRLREQNRKLNIISQVMISKTRNAIIITDADGKVTEYNHFAEVLSGFTREEIIGRDIFESPRTGTYFAEVLGKQRIFKEVELKFVNNNGETLICLFDAQPIYDDQNSTIIGAFAQLRNITERYLLEEKYNYLAYHDELTGLPNRRHFQDELHQLIQENKNDIALLLIDLDRFKIINDTYGHTCGDRLLIEVTKRLKRCVPEEGMVARISGDEFIVLLKDNVEQAMHIADRIIKQFKDPFTVDHNQIHTTASIGIARYSAGEVPSLEDFFVQVDVAMYKAKSQGRNCFMVYSPDMYKDTSEELLLEGYLRKALERQEFQLFFQAQVNSKSGEMIGVEALLRWIHPELGIIPPNKFIPLAERTGLIVPIGEWVIEEACRQNKKWLTKGLPPIKVSVNLSTQQFLKQNIVEVIKGILDRTELDPQYLELEITESMAMDFSYAEHTINQLRSIGVQISMDDFGTGYSSLSYLKRFSINCLKIDKSFVTDILIDENDAKIVGTIIAMANSLGIKVIAEGVEDKGQLQFLSKQECFDVQGYYFMKPCPAKDFEDQYIQLVEEFKRKSKEVM</sequence>
<gene>
    <name evidence="5" type="ORF">ACFSCX_15080</name>
</gene>
<dbReference type="SUPFAM" id="SSF141868">
    <property type="entry name" value="EAL domain-like"/>
    <property type="match status" value="1"/>
</dbReference>
<dbReference type="InterPro" id="IPR035919">
    <property type="entry name" value="EAL_sf"/>
</dbReference>
<dbReference type="InterPro" id="IPR029787">
    <property type="entry name" value="Nucleotide_cyclase"/>
</dbReference>